<sequence length="279" mass="32300">MGVAIVDGLVTLFYDGSRELFDDELHWGGCGNTNIFGDRSSDWQSWSLSEECREYIRERLSWQQIIIADGVTEIPDRTFYHCRNIKQVIFADTVVWVGNYAFSNSRIYCNNLSYIKLPPTLEYIGTQAFRLCDLLSVFIPPSCTEIDYAAFTENSRLTYISIPQNTEISQHHNIIAFTELFHRSPFMPHDHEEVNLWLKSINANERFALHRVCSSFRPTLDMILQTMVDKGGPHAFKVENNIDITPSRYLKENPYVDVTEKDVIEKYILQMMGESQIDS</sequence>
<accession>A0AAD3D9P7</accession>
<comment type="caution">
    <text evidence="1">The sequence shown here is derived from an EMBL/GenBank/DDBJ whole genome shotgun (WGS) entry which is preliminary data.</text>
</comment>
<dbReference type="InterPro" id="IPR053139">
    <property type="entry name" value="Surface_bspA-like"/>
</dbReference>
<dbReference type="Gene3D" id="3.80.10.10">
    <property type="entry name" value="Ribonuclease Inhibitor"/>
    <property type="match status" value="1"/>
</dbReference>
<protein>
    <recommendedName>
        <fullName evidence="3">Leucine-rich repeat domain-containing protein</fullName>
    </recommendedName>
</protein>
<evidence type="ECO:0000313" key="1">
    <source>
        <dbReference type="EMBL" id="GFH60476.1"/>
    </source>
</evidence>
<dbReference type="SUPFAM" id="SSF52058">
    <property type="entry name" value="L domain-like"/>
    <property type="match status" value="1"/>
</dbReference>
<dbReference type="EMBL" id="BLLK01000069">
    <property type="protein sequence ID" value="GFH60476.1"/>
    <property type="molecule type" value="Genomic_DNA"/>
</dbReference>
<proteinExistence type="predicted"/>
<organism evidence="1 2">
    <name type="scientific">Chaetoceros tenuissimus</name>
    <dbReference type="NCBI Taxonomy" id="426638"/>
    <lineage>
        <taxon>Eukaryota</taxon>
        <taxon>Sar</taxon>
        <taxon>Stramenopiles</taxon>
        <taxon>Ochrophyta</taxon>
        <taxon>Bacillariophyta</taxon>
        <taxon>Coscinodiscophyceae</taxon>
        <taxon>Chaetocerotophycidae</taxon>
        <taxon>Chaetocerotales</taxon>
        <taxon>Chaetocerotaceae</taxon>
        <taxon>Chaetoceros</taxon>
    </lineage>
</organism>
<dbReference type="PANTHER" id="PTHR45661">
    <property type="entry name" value="SURFACE ANTIGEN"/>
    <property type="match status" value="1"/>
</dbReference>
<dbReference type="Pfam" id="PF13306">
    <property type="entry name" value="LRR_5"/>
    <property type="match status" value="1"/>
</dbReference>
<keyword evidence="2" id="KW-1185">Reference proteome</keyword>
<dbReference type="AlphaFoldDB" id="A0AAD3D9P7"/>
<dbReference type="InterPro" id="IPR026906">
    <property type="entry name" value="LRR_5"/>
</dbReference>
<dbReference type="Proteomes" id="UP001054902">
    <property type="component" value="Unassembled WGS sequence"/>
</dbReference>
<evidence type="ECO:0008006" key="3">
    <source>
        <dbReference type="Google" id="ProtNLM"/>
    </source>
</evidence>
<dbReference type="PANTHER" id="PTHR45661:SF3">
    <property type="entry name" value="IG-LIKE DOMAIN-CONTAINING PROTEIN"/>
    <property type="match status" value="1"/>
</dbReference>
<dbReference type="InterPro" id="IPR032675">
    <property type="entry name" value="LRR_dom_sf"/>
</dbReference>
<gene>
    <name evidence="1" type="ORF">CTEN210_16952</name>
</gene>
<name>A0AAD3D9P7_9STRA</name>
<evidence type="ECO:0000313" key="2">
    <source>
        <dbReference type="Proteomes" id="UP001054902"/>
    </source>
</evidence>
<reference evidence="1 2" key="1">
    <citation type="journal article" date="2021" name="Sci. Rep.">
        <title>The genome of the diatom Chaetoceros tenuissimus carries an ancient integrated fragment of an extant virus.</title>
        <authorList>
            <person name="Hongo Y."/>
            <person name="Kimura K."/>
            <person name="Takaki Y."/>
            <person name="Yoshida Y."/>
            <person name="Baba S."/>
            <person name="Kobayashi G."/>
            <person name="Nagasaki K."/>
            <person name="Hano T."/>
            <person name="Tomaru Y."/>
        </authorList>
    </citation>
    <scope>NUCLEOTIDE SEQUENCE [LARGE SCALE GENOMIC DNA]</scope>
    <source>
        <strain evidence="1 2">NIES-3715</strain>
    </source>
</reference>